<keyword evidence="8" id="KW-1185">Reference proteome</keyword>
<evidence type="ECO:0000313" key="7">
    <source>
        <dbReference type="EMBL" id="RXJ74187.1"/>
    </source>
</evidence>
<dbReference type="InterPro" id="IPR001492">
    <property type="entry name" value="Flagellin"/>
</dbReference>
<sequence length="90" mass="10014">MASVQRIHSAGDDAAGQLSNRLSFQTSGKNVSFRNINEGLSMLEVADAAIEESTSIFQRVRELAVRRSNGYLGQTEATRFRWKLPHSKMS</sequence>
<dbReference type="AlphaFoldDB" id="A0A4Q0YSG4"/>
<evidence type="ECO:0000259" key="6">
    <source>
        <dbReference type="Pfam" id="PF00669"/>
    </source>
</evidence>
<evidence type="ECO:0000256" key="3">
    <source>
        <dbReference type="ARBA" id="ARBA00005709"/>
    </source>
</evidence>
<dbReference type="GO" id="GO:0005576">
    <property type="term" value="C:extracellular region"/>
    <property type="evidence" value="ECO:0007669"/>
    <property type="project" value="UniProtKB-SubCell"/>
</dbReference>
<comment type="similarity">
    <text evidence="3">Belongs to the bacterial flagellin family.</text>
</comment>
<protein>
    <recommendedName>
        <fullName evidence="6">Flagellin N-terminal domain-containing protein</fullName>
    </recommendedName>
</protein>
<comment type="caution">
    <text evidence="7">The sequence shown here is derived from an EMBL/GenBank/DDBJ whole genome shotgun (WGS) entry which is preliminary data.</text>
</comment>
<proteinExistence type="inferred from homology"/>
<dbReference type="SUPFAM" id="SSF64518">
    <property type="entry name" value="Phase 1 flagellin"/>
    <property type="match status" value="1"/>
</dbReference>
<comment type="subcellular location">
    <subcellularLocation>
        <location evidence="1">Bacterial flagellum</location>
    </subcellularLocation>
    <subcellularLocation>
        <location evidence="2">Secreted</location>
    </subcellularLocation>
</comment>
<gene>
    <name evidence="7" type="ORF">CS022_03680</name>
</gene>
<evidence type="ECO:0000256" key="4">
    <source>
        <dbReference type="ARBA" id="ARBA00022525"/>
    </source>
</evidence>
<evidence type="ECO:0000313" key="8">
    <source>
        <dbReference type="Proteomes" id="UP000290287"/>
    </source>
</evidence>
<accession>A0A4Q0YSG4</accession>
<feature type="domain" description="Flagellin N-terminal" evidence="6">
    <location>
        <begin position="5"/>
        <end position="78"/>
    </location>
</feature>
<dbReference type="PRINTS" id="PR00207">
    <property type="entry name" value="FLAGELLIN"/>
</dbReference>
<evidence type="ECO:0000256" key="5">
    <source>
        <dbReference type="ARBA" id="ARBA00023143"/>
    </source>
</evidence>
<dbReference type="GO" id="GO:0005198">
    <property type="term" value="F:structural molecule activity"/>
    <property type="evidence" value="ECO:0007669"/>
    <property type="project" value="InterPro"/>
</dbReference>
<dbReference type="Pfam" id="PF00669">
    <property type="entry name" value="Flagellin_N"/>
    <property type="match status" value="1"/>
</dbReference>
<organism evidence="7 8">
    <name type="scientific">Veronia nyctiphanis</name>
    <dbReference type="NCBI Taxonomy" id="1278244"/>
    <lineage>
        <taxon>Bacteria</taxon>
        <taxon>Pseudomonadati</taxon>
        <taxon>Pseudomonadota</taxon>
        <taxon>Gammaproteobacteria</taxon>
        <taxon>Vibrionales</taxon>
        <taxon>Vibrionaceae</taxon>
        <taxon>Veronia</taxon>
    </lineage>
</organism>
<name>A0A4Q0YSG4_9GAMM</name>
<dbReference type="Gene3D" id="1.20.1330.10">
    <property type="entry name" value="f41 fragment of flagellin, N-terminal domain"/>
    <property type="match status" value="1"/>
</dbReference>
<dbReference type="InterPro" id="IPR001029">
    <property type="entry name" value="Flagellin_N"/>
</dbReference>
<dbReference type="PANTHER" id="PTHR42792:SF2">
    <property type="entry name" value="FLAGELLIN"/>
    <property type="match status" value="1"/>
</dbReference>
<dbReference type="EMBL" id="PEIB01000003">
    <property type="protein sequence ID" value="RXJ74187.1"/>
    <property type="molecule type" value="Genomic_DNA"/>
</dbReference>
<dbReference type="OrthoDB" id="9796789at2"/>
<evidence type="ECO:0000256" key="2">
    <source>
        <dbReference type="ARBA" id="ARBA00004613"/>
    </source>
</evidence>
<keyword evidence="5" id="KW-0975">Bacterial flagellum</keyword>
<dbReference type="Proteomes" id="UP000290287">
    <property type="component" value="Unassembled WGS sequence"/>
</dbReference>
<dbReference type="PANTHER" id="PTHR42792">
    <property type="entry name" value="FLAGELLIN"/>
    <property type="match status" value="1"/>
</dbReference>
<dbReference type="GO" id="GO:0009288">
    <property type="term" value="C:bacterial-type flagellum"/>
    <property type="evidence" value="ECO:0007669"/>
    <property type="project" value="UniProtKB-SubCell"/>
</dbReference>
<reference evidence="7 8" key="1">
    <citation type="submission" date="2017-10" db="EMBL/GenBank/DDBJ databases">
        <title>Nyctiphanis sp. nov., isolated from the stomach of the euphausiid Nyctiphanes simplex (Hansen, 1911) in the Gulf of California.</title>
        <authorList>
            <person name="Gomez-Gil B."/>
            <person name="Aguilar-Mendez M."/>
            <person name="Lopez-Cortes A."/>
            <person name="Gomez-Gutierrez J."/>
            <person name="Roque A."/>
            <person name="Lang E."/>
            <person name="Gonzalez-Castillo A."/>
        </authorList>
    </citation>
    <scope>NUCLEOTIDE SEQUENCE [LARGE SCALE GENOMIC DNA]</scope>
    <source>
        <strain evidence="7 8">CAIM 600</strain>
    </source>
</reference>
<evidence type="ECO:0000256" key="1">
    <source>
        <dbReference type="ARBA" id="ARBA00004365"/>
    </source>
</evidence>
<keyword evidence="4" id="KW-0964">Secreted</keyword>